<dbReference type="SMART" id="SM01152">
    <property type="entry name" value="DUF167"/>
    <property type="match status" value="1"/>
</dbReference>
<evidence type="ECO:0000313" key="4">
    <source>
        <dbReference type="Proteomes" id="UP000054869"/>
    </source>
</evidence>
<dbReference type="RefSeq" id="WP_051546091.1">
    <property type="nucleotide sequence ID" value="NZ_CAAAJD010000003.1"/>
</dbReference>
<protein>
    <recommendedName>
        <fullName evidence="2">UPF0235 protein Llan_1459</fullName>
    </recommendedName>
</protein>
<dbReference type="AlphaFoldDB" id="A0A0W0VPV5"/>
<dbReference type="NCBIfam" id="TIGR00251">
    <property type="entry name" value="DUF167 family protein"/>
    <property type="match status" value="1"/>
</dbReference>
<gene>
    <name evidence="3" type="ORF">Llan_1459</name>
</gene>
<dbReference type="InterPro" id="IPR036591">
    <property type="entry name" value="YggU-like_sf"/>
</dbReference>
<dbReference type="Proteomes" id="UP000054869">
    <property type="component" value="Unassembled WGS sequence"/>
</dbReference>
<evidence type="ECO:0000256" key="1">
    <source>
        <dbReference type="ARBA" id="ARBA00010364"/>
    </source>
</evidence>
<dbReference type="PANTHER" id="PTHR13420">
    <property type="entry name" value="UPF0235 PROTEIN C15ORF40"/>
    <property type="match status" value="1"/>
</dbReference>
<dbReference type="Pfam" id="PF02594">
    <property type="entry name" value="DUF167"/>
    <property type="match status" value="1"/>
</dbReference>
<evidence type="ECO:0000313" key="3">
    <source>
        <dbReference type="EMBL" id="KTD22196.1"/>
    </source>
</evidence>
<organism evidence="3 4">
    <name type="scientific">Legionella lansingensis</name>
    <dbReference type="NCBI Taxonomy" id="45067"/>
    <lineage>
        <taxon>Bacteria</taxon>
        <taxon>Pseudomonadati</taxon>
        <taxon>Pseudomonadota</taxon>
        <taxon>Gammaproteobacteria</taxon>
        <taxon>Legionellales</taxon>
        <taxon>Legionellaceae</taxon>
        <taxon>Legionella</taxon>
    </lineage>
</organism>
<dbReference type="SUPFAM" id="SSF69786">
    <property type="entry name" value="YggU-like"/>
    <property type="match status" value="1"/>
</dbReference>
<keyword evidence="4" id="KW-1185">Reference proteome</keyword>
<proteinExistence type="inferred from homology"/>
<dbReference type="PATRIC" id="fig|45067.4.peg.1526"/>
<dbReference type="Gene3D" id="3.30.1200.10">
    <property type="entry name" value="YggU-like"/>
    <property type="match status" value="1"/>
</dbReference>
<evidence type="ECO:0000256" key="2">
    <source>
        <dbReference type="HAMAP-Rule" id="MF_00634"/>
    </source>
</evidence>
<dbReference type="GO" id="GO:0005737">
    <property type="term" value="C:cytoplasm"/>
    <property type="evidence" value="ECO:0007669"/>
    <property type="project" value="TreeGrafter"/>
</dbReference>
<reference evidence="3 4" key="1">
    <citation type="submission" date="2015-11" db="EMBL/GenBank/DDBJ databases">
        <title>Genomic analysis of 38 Legionella species identifies large and diverse effector repertoires.</title>
        <authorList>
            <person name="Burstein D."/>
            <person name="Amaro F."/>
            <person name="Zusman T."/>
            <person name="Lifshitz Z."/>
            <person name="Cohen O."/>
            <person name="Gilbert J.A."/>
            <person name="Pupko T."/>
            <person name="Shuman H.A."/>
            <person name="Segal G."/>
        </authorList>
    </citation>
    <scope>NUCLEOTIDE SEQUENCE [LARGE SCALE GENOMIC DNA]</scope>
    <source>
        <strain evidence="3 4">ATCC 49751</strain>
    </source>
</reference>
<accession>A0A0W0VPV5</accession>
<dbReference type="PANTHER" id="PTHR13420:SF7">
    <property type="entry name" value="UPF0235 PROTEIN C15ORF40"/>
    <property type="match status" value="1"/>
</dbReference>
<dbReference type="OrthoDB" id="5639140at2"/>
<comment type="caution">
    <text evidence="3">The sequence shown here is derived from an EMBL/GenBank/DDBJ whole genome shotgun (WGS) entry which is preliminary data.</text>
</comment>
<name>A0A0W0VPV5_9GAMM</name>
<comment type="similarity">
    <text evidence="1 2">Belongs to the UPF0235 family.</text>
</comment>
<dbReference type="eggNOG" id="COG1872">
    <property type="taxonomic scope" value="Bacteria"/>
</dbReference>
<sequence length="108" mass="12240">MSCPSWLKRAPRQLQLEVKIKPGAKENKISLDSSGGLQISLQARPEDGKANKMLIQYLSKYLKVTQKQMSILRGATSRTKLLGIDSNDAEQERLVHLLFKVKQINYKT</sequence>
<dbReference type="InterPro" id="IPR003746">
    <property type="entry name" value="DUF167"/>
</dbReference>
<dbReference type="HAMAP" id="MF_00634">
    <property type="entry name" value="UPF0235"/>
    <property type="match status" value="1"/>
</dbReference>
<dbReference type="EMBL" id="LNYI01000028">
    <property type="protein sequence ID" value="KTD22196.1"/>
    <property type="molecule type" value="Genomic_DNA"/>
</dbReference>
<dbReference type="STRING" id="45067.Llan_1459"/>